<organism evidence="3 4">
    <name type="scientific">Candidatus Accumulibacter phosphatis</name>
    <dbReference type="NCBI Taxonomy" id="327160"/>
    <lineage>
        <taxon>Bacteria</taxon>
        <taxon>Pseudomonadati</taxon>
        <taxon>Pseudomonadota</taxon>
        <taxon>Betaproteobacteria</taxon>
        <taxon>Candidatus Accumulibacter</taxon>
    </lineage>
</organism>
<dbReference type="Pfam" id="PF13676">
    <property type="entry name" value="TIR_2"/>
    <property type="match status" value="1"/>
</dbReference>
<comment type="caution">
    <text evidence="3">The sequence shown here is derived from an EMBL/GenBank/DDBJ whole genome shotgun (WGS) entry which is preliminary data.</text>
</comment>
<dbReference type="EMBL" id="SPMY01000043">
    <property type="protein sequence ID" value="NMQ28924.1"/>
    <property type="molecule type" value="Genomic_DNA"/>
</dbReference>
<dbReference type="PROSITE" id="PS50104">
    <property type="entry name" value="TIR"/>
    <property type="match status" value="1"/>
</dbReference>
<dbReference type="Gene3D" id="3.40.50.10140">
    <property type="entry name" value="Toll/interleukin-1 receptor homology (TIR) domain"/>
    <property type="match status" value="1"/>
</dbReference>
<dbReference type="InterPro" id="IPR000157">
    <property type="entry name" value="TIR_dom"/>
</dbReference>
<evidence type="ECO:0000313" key="4">
    <source>
        <dbReference type="Proteomes" id="UP000749010"/>
    </source>
</evidence>
<dbReference type="SUPFAM" id="SSF52200">
    <property type="entry name" value="Toll/Interleukin receptor TIR domain"/>
    <property type="match status" value="1"/>
</dbReference>
<proteinExistence type="predicted"/>
<keyword evidence="4" id="KW-1185">Reference proteome</keyword>
<feature type="region of interest" description="Disordered" evidence="1">
    <location>
        <begin position="62"/>
        <end position="95"/>
    </location>
</feature>
<feature type="compositionally biased region" description="Low complexity" evidence="1">
    <location>
        <begin position="86"/>
        <end position="95"/>
    </location>
</feature>
<evidence type="ECO:0000256" key="1">
    <source>
        <dbReference type="SAM" id="MobiDB-lite"/>
    </source>
</evidence>
<protein>
    <submittedName>
        <fullName evidence="3">TIR domain-containing protein</fullName>
    </submittedName>
</protein>
<name>A0ABX1U1E7_9PROT</name>
<accession>A0ABX1U1E7</accession>
<evidence type="ECO:0000313" key="3">
    <source>
        <dbReference type="EMBL" id="NMQ28924.1"/>
    </source>
</evidence>
<dbReference type="InterPro" id="IPR035897">
    <property type="entry name" value="Toll_tir_struct_dom_sf"/>
</dbReference>
<dbReference type="InterPro" id="IPR045435">
    <property type="entry name" value="EAD7"/>
</dbReference>
<feature type="compositionally biased region" description="Pro residues" evidence="1">
    <location>
        <begin position="71"/>
        <end position="80"/>
    </location>
</feature>
<sequence length="287" mass="32705">MDLLADFNRDELDEVATRLGVELEDLAGSARPAQARELVKYLERRKRLDDLVRTGRKLRPELDWPDDALPTPAPGTTAPPEPRKPSSTSTLTAGASSAESKAAIYISYAFGQPWEEIVDDLDRNFQARGIEIIRDRRNLGYKGSIKAFMESIGRGRYVIVVISEKYLKSENCMFELLEIAGHGDLQQRIFPIVLEGADIYKAIERIRYIKYWEQRIAELDSAMKEVCSANLHGIREDIDLYTRIRNQIAGLTDILRNMLVLTPEMHRGSDFETLYQAIEAAMKQDRQ</sequence>
<evidence type="ECO:0000259" key="2">
    <source>
        <dbReference type="PROSITE" id="PS50104"/>
    </source>
</evidence>
<feature type="domain" description="TIR" evidence="2">
    <location>
        <begin position="100"/>
        <end position="235"/>
    </location>
</feature>
<gene>
    <name evidence="3" type="ORF">E4Q23_14830</name>
</gene>
<dbReference type="Proteomes" id="UP000749010">
    <property type="component" value="Unassembled WGS sequence"/>
</dbReference>
<dbReference type="SMART" id="SM00255">
    <property type="entry name" value="TIR"/>
    <property type="match status" value="1"/>
</dbReference>
<reference evidence="3 4" key="1">
    <citation type="submission" date="2019-03" db="EMBL/GenBank/DDBJ databases">
        <title>Metabolic reconstructions from genomes of highly enriched 'Candidatus Accumulibacter' and 'Candidatus Competibacter' bioreactor populations.</title>
        <authorList>
            <person name="Annavajhala M.K."/>
            <person name="Welles L."/>
            <person name="Abbas B."/>
            <person name="Sorokin D."/>
            <person name="Park H."/>
            <person name="Van Loosdrecht M."/>
            <person name="Chandran K."/>
        </authorList>
    </citation>
    <scope>NUCLEOTIDE SEQUENCE [LARGE SCALE GENOMIC DNA]</scope>
    <source>
        <strain evidence="3 4">SBR_S</strain>
    </source>
</reference>
<dbReference type="Pfam" id="PF19960">
    <property type="entry name" value="EAD7"/>
    <property type="match status" value="1"/>
</dbReference>